<protein>
    <submittedName>
        <fullName evidence="5">Transcriptional regulator</fullName>
    </submittedName>
</protein>
<sequence>MKWEEIGKQPCSIARTLSVIGDRWTLLILRNAFLGIRRFEDFQKSLGVTRHLLTERLINLVDAEILVKVPYTASNKRFEYKLTEKGLDLYPILMSMAQWGNTWMDQGHGTPIDYIHKECGHVFKPVLVCSHCKIPLRAKHVQPVPGKGFVPVISRTGT</sequence>
<keyword evidence="3" id="KW-0804">Transcription</keyword>
<accession>A0A1P8EGX4</accession>
<evidence type="ECO:0000256" key="3">
    <source>
        <dbReference type="ARBA" id="ARBA00023163"/>
    </source>
</evidence>
<dbReference type="PANTHER" id="PTHR33204:SF36">
    <property type="entry name" value="TRANSCRIPTIONAL REGULATORY PROTEIN"/>
    <property type="match status" value="1"/>
</dbReference>
<feature type="domain" description="HTH hxlR-type" evidence="4">
    <location>
        <begin position="11"/>
        <end position="108"/>
    </location>
</feature>
<dbReference type="SUPFAM" id="SSF46785">
    <property type="entry name" value="Winged helix' DNA-binding domain"/>
    <property type="match status" value="1"/>
</dbReference>
<evidence type="ECO:0000313" key="6">
    <source>
        <dbReference type="Proteomes" id="UP000185674"/>
    </source>
</evidence>
<dbReference type="KEGG" id="asol:BEN76_05285"/>
<keyword evidence="1" id="KW-0805">Transcription regulation</keyword>
<dbReference type="InterPro" id="IPR002577">
    <property type="entry name" value="HTH_HxlR"/>
</dbReference>
<name>A0A1P8EGX4_9GAMM</name>
<dbReference type="AlphaFoldDB" id="A0A1P8EGX4"/>
<dbReference type="eggNOG" id="COG1733">
    <property type="taxonomic scope" value="Bacteria"/>
</dbReference>
<dbReference type="Proteomes" id="UP000185674">
    <property type="component" value="Chromosome"/>
</dbReference>
<evidence type="ECO:0000259" key="4">
    <source>
        <dbReference type="PROSITE" id="PS51118"/>
    </source>
</evidence>
<dbReference type="PANTHER" id="PTHR33204">
    <property type="entry name" value="TRANSCRIPTIONAL REGULATOR, MARR FAMILY"/>
    <property type="match status" value="1"/>
</dbReference>
<dbReference type="Gene3D" id="1.10.10.10">
    <property type="entry name" value="Winged helix-like DNA-binding domain superfamily/Winged helix DNA-binding domain"/>
    <property type="match status" value="1"/>
</dbReference>
<dbReference type="InterPro" id="IPR036390">
    <property type="entry name" value="WH_DNA-bd_sf"/>
</dbReference>
<proteinExistence type="predicted"/>
<reference evidence="5 6" key="1">
    <citation type="submission" date="2016-08" db="EMBL/GenBank/DDBJ databases">
        <title>Complete genome sequence of Acinetobacter baylyi strain GFJ2.</title>
        <authorList>
            <person name="Tabata M."/>
            <person name="Kuboki S."/>
            <person name="Gibu N."/>
            <person name="Kinouchi Y."/>
            <person name="Vangnai A."/>
            <person name="Kasai D."/>
            <person name="Fukuda M."/>
        </authorList>
    </citation>
    <scope>NUCLEOTIDE SEQUENCE [LARGE SCALE GENOMIC DNA]</scope>
    <source>
        <strain evidence="5 6">GFJ2</strain>
    </source>
</reference>
<dbReference type="Pfam" id="PF01638">
    <property type="entry name" value="HxlR"/>
    <property type="match status" value="1"/>
</dbReference>
<dbReference type="RefSeq" id="WP_076032489.1">
    <property type="nucleotide sequence ID" value="NZ_CP016896.1"/>
</dbReference>
<evidence type="ECO:0000313" key="5">
    <source>
        <dbReference type="EMBL" id="APV35460.1"/>
    </source>
</evidence>
<dbReference type="GO" id="GO:0003677">
    <property type="term" value="F:DNA binding"/>
    <property type="evidence" value="ECO:0007669"/>
    <property type="project" value="UniProtKB-KW"/>
</dbReference>
<evidence type="ECO:0000256" key="1">
    <source>
        <dbReference type="ARBA" id="ARBA00023015"/>
    </source>
</evidence>
<gene>
    <name evidence="5" type="ORF">BEN76_05285</name>
</gene>
<evidence type="ECO:0000256" key="2">
    <source>
        <dbReference type="ARBA" id="ARBA00023125"/>
    </source>
</evidence>
<dbReference type="PROSITE" id="PS51118">
    <property type="entry name" value="HTH_HXLR"/>
    <property type="match status" value="1"/>
</dbReference>
<dbReference type="EMBL" id="CP016896">
    <property type="protein sequence ID" value="APV35460.1"/>
    <property type="molecule type" value="Genomic_DNA"/>
</dbReference>
<organism evidence="5 6">
    <name type="scientific">Acinetobacter soli</name>
    <dbReference type="NCBI Taxonomy" id="487316"/>
    <lineage>
        <taxon>Bacteria</taxon>
        <taxon>Pseudomonadati</taxon>
        <taxon>Pseudomonadota</taxon>
        <taxon>Gammaproteobacteria</taxon>
        <taxon>Moraxellales</taxon>
        <taxon>Moraxellaceae</taxon>
        <taxon>Acinetobacter</taxon>
    </lineage>
</organism>
<keyword evidence="2" id="KW-0238">DNA-binding</keyword>
<dbReference type="STRING" id="487316.BEN76_05285"/>
<dbReference type="InterPro" id="IPR036388">
    <property type="entry name" value="WH-like_DNA-bd_sf"/>
</dbReference>